<evidence type="ECO:0000313" key="2">
    <source>
        <dbReference type="Proteomes" id="UP000305921"/>
    </source>
</evidence>
<proteinExistence type="predicted"/>
<dbReference type="AlphaFoldDB" id="A0A5R9EDM6"/>
<dbReference type="EMBL" id="VAWE01000001">
    <property type="protein sequence ID" value="TLQ46043.1"/>
    <property type="molecule type" value="Genomic_DNA"/>
</dbReference>
<keyword evidence="2" id="KW-1185">Reference proteome</keyword>
<comment type="caution">
    <text evidence="1">The sequence shown here is derived from an EMBL/GenBank/DDBJ whole genome shotgun (WGS) entry which is preliminary data.</text>
</comment>
<sequence length="83" mass="8788">MKRPARIDGLKTWPDNGTLPPEVCRLCDADLADTCNQVASAICVVCGYWICELCDGGTDPATGDAVCADDKGHPLAVNCNEYA</sequence>
<dbReference type="RefSeq" id="WP_138055359.1">
    <property type="nucleotide sequence ID" value="NZ_VAWE01000001.1"/>
</dbReference>
<dbReference type="Proteomes" id="UP000305921">
    <property type="component" value="Unassembled WGS sequence"/>
</dbReference>
<protein>
    <submittedName>
        <fullName evidence="1">Uncharacterized protein</fullName>
    </submittedName>
</protein>
<organism evidence="1 2">
    <name type="scientific">Streptomyces marianii</name>
    <dbReference type="NCBI Taxonomy" id="1817406"/>
    <lineage>
        <taxon>Bacteria</taxon>
        <taxon>Bacillati</taxon>
        <taxon>Actinomycetota</taxon>
        <taxon>Actinomycetes</taxon>
        <taxon>Kitasatosporales</taxon>
        <taxon>Streptomycetaceae</taxon>
        <taxon>Streptomyces</taxon>
    </lineage>
</organism>
<reference evidence="1 2" key="1">
    <citation type="submission" date="2019-05" db="EMBL/GenBank/DDBJ databases">
        <title>Streptomyces marianii sp. nov., a novel marine actinomycete from southern coast of India.</title>
        <authorList>
            <person name="Iniyan A.M."/>
            <person name="Wink J."/>
            <person name="Ramprasad E."/>
            <person name="Ramana C.V."/>
            <person name="Bunk B."/>
            <person name="Sproer C."/>
            <person name="Joseph F.-J.R.S."/>
            <person name="Vincent S.G.P."/>
        </authorList>
    </citation>
    <scope>NUCLEOTIDE SEQUENCE [LARGE SCALE GENOMIC DNA]</scope>
    <source>
        <strain evidence="1 2">ICN19</strain>
    </source>
</reference>
<name>A0A5R9EDM6_9ACTN</name>
<gene>
    <name evidence="1" type="ORF">FEF34_26360</name>
</gene>
<accession>A0A5R9EDM6</accession>
<dbReference type="OrthoDB" id="4228888at2"/>
<evidence type="ECO:0000313" key="1">
    <source>
        <dbReference type="EMBL" id="TLQ46043.1"/>
    </source>
</evidence>